<protein>
    <submittedName>
        <fullName evidence="1">Predicted protein</fullName>
    </submittedName>
</protein>
<accession>D7LHP3</accession>
<reference evidence="2" key="1">
    <citation type="journal article" date="2011" name="Nat. Genet.">
        <title>The Arabidopsis lyrata genome sequence and the basis of rapid genome size change.</title>
        <authorList>
            <person name="Hu T.T."/>
            <person name="Pattyn P."/>
            <person name="Bakker E.G."/>
            <person name="Cao J."/>
            <person name="Cheng J.-F."/>
            <person name="Clark R.M."/>
            <person name="Fahlgren N."/>
            <person name="Fawcett J.A."/>
            <person name="Grimwood J."/>
            <person name="Gundlach H."/>
            <person name="Haberer G."/>
            <person name="Hollister J.D."/>
            <person name="Ossowski S."/>
            <person name="Ottilar R.P."/>
            <person name="Salamov A.A."/>
            <person name="Schneeberger K."/>
            <person name="Spannagl M."/>
            <person name="Wang X."/>
            <person name="Yang L."/>
            <person name="Nasrallah M.E."/>
            <person name="Bergelson J."/>
            <person name="Carrington J.C."/>
            <person name="Gaut B.S."/>
            <person name="Schmutz J."/>
            <person name="Mayer K.F.X."/>
            <person name="Van de Peer Y."/>
            <person name="Grigoriev I.V."/>
            <person name="Nordborg M."/>
            <person name="Weigel D."/>
            <person name="Guo Y.-L."/>
        </authorList>
    </citation>
    <scope>NUCLEOTIDE SEQUENCE [LARGE SCALE GENOMIC DNA]</scope>
    <source>
        <strain evidence="2">cv. MN47</strain>
    </source>
</reference>
<keyword evidence="2" id="KW-1185">Reference proteome</keyword>
<evidence type="ECO:0000313" key="1">
    <source>
        <dbReference type="EMBL" id="EFH55779.1"/>
    </source>
</evidence>
<sequence>VVCEFDWELYKLKHFVDKVTEEGESSKEQKSESKIIVVCRCNRLQRAYHRVVMVVGEDTERLGMVISTPVVMKTTNTSVDDDDDEIQE</sequence>
<dbReference type="HOGENOM" id="CLU_2475411_0_0_1"/>
<gene>
    <name evidence="1" type="ORF">ARALYDRAFT_669249</name>
</gene>
<dbReference type="Proteomes" id="UP000008694">
    <property type="component" value="Unassembled WGS sequence"/>
</dbReference>
<name>D7LHP3_ARALL</name>
<proteinExistence type="predicted"/>
<organism evidence="2">
    <name type="scientific">Arabidopsis lyrata subsp. lyrata</name>
    <name type="common">Lyre-leaved rock-cress</name>
    <dbReference type="NCBI Taxonomy" id="81972"/>
    <lineage>
        <taxon>Eukaryota</taxon>
        <taxon>Viridiplantae</taxon>
        <taxon>Streptophyta</taxon>
        <taxon>Embryophyta</taxon>
        <taxon>Tracheophyta</taxon>
        <taxon>Spermatophyta</taxon>
        <taxon>Magnoliopsida</taxon>
        <taxon>eudicotyledons</taxon>
        <taxon>Gunneridae</taxon>
        <taxon>Pentapetalae</taxon>
        <taxon>rosids</taxon>
        <taxon>malvids</taxon>
        <taxon>Brassicales</taxon>
        <taxon>Brassicaceae</taxon>
        <taxon>Camelineae</taxon>
        <taxon>Arabidopsis</taxon>
    </lineage>
</organism>
<evidence type="ECO:0000313" key="2">
    <source>
        <dbReference type="Proteomes" id="UP000008694"/>
    </source>
</evidence>
<feature type="non-terminal residue" evidence="1">
    <location>
        <position position="1"/>
    </location>
</feature>
<dbReference type="AlphaFoldDB" id="D7LHP3"/>
<dbReference type="Gramene" id="Al_scaffold_0004_1968">
    <property type="protein sequence ID" value="Al_scaffold_0004_1968"/>
    <property type="gene ID" value="Al_scaffold_0004_1968"/>
</dbReference>
<dbReference type="EMBL" id="GL348716">
    <property type="protein sequence ID" value="EFH55779.1"/>
    <property type="molecule type" value="Genomic_DNA"/>
</dbReference>